<dbReference type="CDD" id="cd02857">
    <property type="entry name" value="E_set_CDase_PDE_N"/>
    <property type="match status" value="1"/>
</dbReference>
<sequence>MCFQAEALNRDALFTDETESFRFPAEPCVGDDVILFFRTAKDNVDQVCYIQEGLSGETAMEKAESDGLFDYYKHRLTAGQEKISYSFKVIKGSEVCYYNRLGISGDNPEGFCFRIVPGFSTPDWAKGAVMYQIYVDRFCNGDAANDVVDGEYVYIGRPVSKVQDWGKFPNQMDVGYFYGGDLQGVWDKLDYLKSLGVDVIYFNPIFVSPSNHKYDCQDYDYIDPHYGLIVKDGGQTVASDAEDNRHAVKYMIRTTDKENLEASNEFFARFVEEVHKRGMRVILDGVFNHCGSFNKWLDGERIYEMSGTYAPGAYVSKDSPYRSFFKFYDEEAWPYNGSYDGWWGHATLPKLNYEDSRTLYEYILQIAKKWVSPPYHVDGWRLDVAADLGHSSEYNHKFWRDFRKAVKEANPEAIVLAEHYGDPSSWLQGDQWDTVMNYDAFMEPVTWFLTGMEKHSDERNPSLFGDGESFFKSMNYHMSRMMTGSVQVAMNELSNHDHSRFMTRTNGRVGRTSTVGPEAASQGINNGIFREAVMIQMTWPGAPTIYYGDEAGVCGWTDPDNRRTYPWGREDLELIEFHRYMTGLHHSIPALRLGSLKQLLAGSHLISYGRFLKDSICAVAVNNLPEERQVGIPVWQLGMEDGEIMSRYMLTYENGYNVGKIPYEVKDGQVLVSMPGTSSVLLVAERD</sequence>
<dbReference type="InterPro" id="IPR014756">
    <property type="entry name" value="Ig_E-set"/>
</dbReference>
<name>A0A2M8ZB39_9FIRM</name>
<reference evidence="5 6" key="1">
    <citation type="submission" date="2017-11" db="EMBL/GenBank/DDBJ databases">
        <title>Understudied soil microbes with underappreciated capabilities: Untangling the Clostridium saccharolyticum group.</title>
        <authorList>
            <person name="Leschine S."/>
        </authorList>
    </citation>
    <scope>NUCLEOTIDE SEQUENCE [LARGE SCALE GENOMIC DNA]</scope>
    <source>
        <strain evidence="5 6">18A</strain>
    </source>
</reference>
<evidence type="ECO:0000256" key="2">
    <source>
        <dbReference type="ARBA" id="ARBA00022801"/>
    </source>
</evidence>
<dbReference type="InterPro" id="IPR013783">
    <property type="entry name" value="Ig-like_fold"/>
</dbReference>
<dbReference type="InterPro" id="IPR017853">
    <property type="entry name" value="GH"/>
</dbReference>
<dbReference type="InterPro" id="IPR006047">
    <property type="entry name" value="GH13_cat_dom"/>
</dbReference>
<dbReference type="EMBL" id="PGET01000001">
    <property type="protein sequence ID" value="PJJ30662.1"/>
    <property type="molecule type" value="Genomic_DNA"/>
</dbReference>
<evidence type="ECO:0000259" key="4">
    <source>
        <dbReference type="SMART" id="SM00642"/>
    </source>
</evidence>
<dbReference type="SUPFAM" id="SSF51445">
    <property type="entry name" value="(Trans)glycosidases"/>
    <property type="match status" value="1"/>
</dbReference>
<gene>
    <name evidence="5" type="ORF">H171_4270</name>
</gene>
<dbReference type="RefSeq" id="WP_100306887.1">
    <property type="nucleotide sequence ID" value="NZ_PGET01000001.1"/>
</dbReference>
<dbReference type="PANTHER" id="PTHR10357">
    <property type="entry name" value="ALPHA-AMYLASE FAMILY MEMBER"/>
    <property type="match status" value="1"/>
</dbReference>
<dbReference type="CDD" id="cd11338">
    <property type="entry name" value="AmyAc_CMD"/>
    <property type="match status" value="1"/>
</dbReference>
<dbReference type="Gene3D" id="2.60.40.1180">
    <property type="entry name" value="Golgi alpha-mannosidase II"/>
    <property type="match status" value="1"/>
</dbReference>
<dbReference type="OrthoDB" id="9805159at2"/>
<dbReference type="SUPFAM" id="SSF81296">
    <property type="entry name" value="E set domains"/>
    <property type="match status" value="1"/>
</dbReference>
<comment type="similarity">
    <text evidence="1">Belongs to the glycosyl hydrolase 13 family.</text>
</comment>
<dbReference type="PANTHER" id="PTHR10357:SF210">
    <property type="entry name" value="MALTODEXTRIN GLUCOSIDASE"/>
    <property type="match status" value="1"/>
</dbReference>
<dbReference type="Pfam" id="PF02903">
    <property type="entry name" value="Alpha-amylase_N"/>
    <property type="match status" value="1"/>
</dbReference>
<protein>
    <submittedName>
        <fullName evidence="5">Alpha-glucosidase</fullName>
    </submittedName>
</protein>
<dbReference type="SMART" id="SM00642">
    <property type="entry name" value="Aamy"/>
    <property type="match status" value="1"/>
</dbReference>
<proteinExistence type="inferred from homology"/>
<dbReference type="Pfam" id="PF00128">
    <property type="entry name" value="Alpha-amylase"/>
    <property type="match status" value="2"/>
</dbReference>
<dbReference type="InterPro" id="IPR004185">
    <property type="entry name" value="Glyco_hydro_13_lg-like_dom"/>
</dbReference>
<dbReference type="Proteomes" id="UP000231092">
    <property type="component" value="Unassembled WGS sequence"/>
</dbReference>
<evidence type="ECO:0000313" key="5">
    <source>
        <dbReference type="EMBL" id="PJJ30662.1"/>
    </source>
</evidence>
<comment type="caution">
    <text evidence="5">The sequence shown here is derived from an EMBL/GenBank/DDBJ whole genome shotgun (WGS) entry which is preliminary data.</text>
</comment>
<evidence type="ECO:0000256" key="3">
    <source>
        <dbReference type="ARBA" id="ARBA00023295"/>
    </source>
</evidence>
<accession>A0A2M8ZB39</accession>
<dbReference type="Gene3D" id="2.60.40.10">
    <property type="entry name" value="Immunoglobulins"/>
    <property type="match status" value="1"/>
</dbReference>
<dbReference type="GO" id="GO:0004553">
    <property type="term" value="F:hydrolase activity, hydrolyzing O-glycosyl compounds"/>
    <property type="evidence" value="ECO:0007669"/>
    <property type="project" value="InterPro"/>
</dbReference>
<organism evidence="5 6">
    <name type="scientific">[Clostridium] celerecrescens 18A</name>
    <dbReference type="NCBI Taxonomy" id="1286362"/>
    <lineage>
        <taxon>Bacteria</taxon>
        <taxon>Bacillati</taxon>
        <taxon>Bacillota</taxon>
        <taxon>Clostridia</taxon>
        <taxon>Lachnospirales</taxon>
        <taxon>Lachnospiraceae</taxon>
        <taxon>Lacrimispora</taxon>
    </lineage>
</organism>
<dbReference type="AlphaFoldDB" id="A0A2M8ZB39"/>
<keyword evidence="3" id="KW-0326">Glycosidase</keyword>
<evidence type="ECO:0000313" key="6">
    <source>
        <dbReference type="Proteomes" id="UP000231092"/>
    </source>
</evidence>
<dbReference type="Gene3D" id="3.20.20.80">
    <property type="entry name" value="Glycosidases"/>
    <property type="match status" value="1"/>
</dbReference>
<feature type="domain" description="Glycosyl hydrolase family 13 catalytic" evidence="4">
    <location>
        <begin position="132"/>
        <end position="585"/>
    </location>
</feature>
<dbReference type="InterPro" id="IPR013780">
    <property type="entry name" value="Glyco_hydro_b"/>
</dbReference>
<keyword evidence="2" id="KW-0378">Hydrolase</keyword>
<dbReference type="GO" id="GO:0005975">
    <property type="term" value="P:carbohydrate metabolic process"/>
    <property type="evidence" value="ECO:0007669"/>
    <property type="project" value="InterPro"/>
</dbReference>
<evidence type="ECO:0000256" key="1">
    <source>
        <dbReference type="ARBA" id="ARBA00008061"/>
    </source>
</evidence>